<dbReference type="EMBL" id="BMAO01007544">
    <property type="protein sequence ID" value="GFR16706.1"/>
    <property type="molecule type" value="Genomic_DNA"/>
</dbReference>
<evidence type="ECO:0000313" key="2">
    <source>
        <dbReference type="Proteomes" id="UP000887116"/>
    </source>
</evidence>
<dbReference type="Proteomes" id="UP000887116">
    <property type="component" value="Unassembled WGS sequence"/>
</dbReference>
<keyword evidence="2" id="KW-1185">Reference proteome</keyword>
<organism evidence="1 2">
    <name type="scientific">Trichonephila clavata</name>
    <name type="common">Joro spider</name>
    <name type="synonym">Nephila clavata</name>
    <dbReference type="NCBI Taxonomy" id="2740835"/>
    <lineage>
        <taxon>Eukaryota</taxon>
        <taxon>Metazoa</taxon>
        <taxon>Ecdysozoa</taxon>
        <taxon>Arthropoda</taxon>
        <taxon>Chelicerata</taxon>
        <taxon>Arachnida</taxon>
        <taxon>Araneae</taxon>
        <taxon>Araneomorphae</taxon>
        <taxon>Entelegynae</taxon>
        <taxon>Araneoidea</taxon>
        <taxon>Nephilidae</taxon>
        <taxon>Trichonephila</taxon>
    </lineage>
</organism>
<name>A0A8X6LN24_TRICU</name>
<gene>
    <name evidence="1" type="ORF">TNCT_243351</name>
</gene>
<dbReference type="AlphaFoldDB" id="A0A8X6LN24"/>
<comment type="caution">
    <text evidence="1">The sequence shown here is derived from an EMBL/GenBank/DDBJ whole genome shotgun (WGS) entry which is preliminary data.</text>
</comment>
<reference evidence="1" key="1">
    <citation type="submission" date="2020-07" db="EMBL/GenBank/DDBJ databases">
        <title>Multicomponent nature underlies the extraordinary mechanical properties of spider dragline silk.</title>
        <authorList>
            <person name="Kono N."/>
            <person name="Nakamura H."/>
            <person name="Mori M."/>
            <person name="Yoshida Y."/>
            <person name="Ohtoshi R."/>
            <person name="Malay A.D."/>
            <person name="Moran D.A.P."/>
            <person name="Tomita M."/>
            <person name="Numata K."/>
            <person name="Arakawa K."/>
        </authorList>
    </citation>
    <scope>NUCLEOTIDE SEQUENCE</scope>
</reference>
<protein>
    <submittedName>
        <fullName evidence="1">Uncharacterized protein</fullName>
    </submittedName>
</protein>
<sequence>MAPSMRLAFPLRASMRQFLRIVIPKAKRTKFVLSVKLLNNAPNSCLRRSSGTPAMQNLTSSLHKYLYFINWFSIKCANLSPPLDSPDTALVNNYRKSQMQFKIPDFVLQPNSQCRFLLTDFIHT</sequence>
<proteinExistence type="predicted"/>
<evidence type="ECO:0000313" key="1">
    <source>
        <dbReference type="EMBL" id="GFR16706.1"/>
    </source>
</evidence>
<accession>A0A8X6LN24</accession>